<dbReference type="Proteomes" id="UP000051950">
    <property type="component" value="Unassembled WGS sequence"/>
</dbReference>
<keyword evidence="1" id="KW-0472">Membrane</keyword>
<name>A0A0T5VTE1_9SPHI</name>
<sequence>MKPARIYTLKVCIATLIVSVPVTMALGFGYIGLIRLINPPNWMFNFSLPFKRVFIFVAILATMIMFESYLVKKMGYKRLINDRPVAHSIVIFLFYLIASGSIYPMTFDHLLFSYVPMFLTAYVFSRIFSAQKHKPLPA</sequence>
<accession>A0A0T5VTE1</accession>
<keyword evidence="1" id="KW-1133">Transmembrane helix</keyword>
<feature type="transmembrane region" description="Helical" evidence="1">
    <location>
        <begin position="53"/>
        <end position="72"/>
    </location>
</feature>
<keyword evidence="3" id="KW-1185">Reference proteome</keyword>
<evidence type="ECO:0000313" key="3">
    <source>
        <dbReference type="Proteomes" id="UP000051950"/>
    </source>
</evidence>
<dbReference type="EMBL" id="LMZQ01000004">
    <property type="protein sequence ID" value="KRT16804.1"/>
    <property type="molecule type" value="Genomic_DNA"/>
</dbReference>
<feature type="transmembrane region" description="Helical" evidence="1">
    <location>
        <begin position="84"/>
        <end position="103"/>
    </location>
</feature>
<reference evidence="2 3" key="1">
    <citation type="submission" date="2015-11" db="EMBL/GenBank/DDBJ databases">
        <title>Sequence of Pedobacter ginsenosidimutans.</title>
        <authorList>
            <person name="Carson E."/>
            <person name="Keyser V."/>
            <person name="Newman J."/>
            <person name="Miller J."/>
        </authorList>
    </citation>
    <scope>NUCLEOTIDE SEQUENCE [LARGE SCALE GENOMIC DNA]</scope>
    <source>
        <strain evidence="2 3">KACC 14530</strain>
    </source>
</reference>
<evidence type="ECO:0000313" key="2">
    <source>
        <dbReference type="EMBL" id="KRT16804.1"/>
    </source>
</evidence>
<organism evidence="2 3">
    <name type="scientific">Pedobacter ginsenosidimutans</name>
    <dbReference type="NCBI Taxonomy" id="687842"/>
    <lineage>
        <taxon>Bacteria</taxon>
        <taxon>Pseudomonadati</taxon>
        <taxon>Bacteroidota</taxon>
        <taxon>Sphingobacteriia</taxon>
        <taxon>Sphingobacteriales</taxon>
        <taxon>Sphingobacteriaceae</taxon>
        <taxon>Pedobacter</taxon>
    </lineage>
</organism>
<feature type="transmembrane region" description="Helical" evidence="1">
    <location>
        <begin position="109"/>
        <end position="128"/>
    </location>
</feature>
<comment type="caution">
    <text evidence="2">The sequence shown here is derived from an EMBL/GenBank/DDBJ whole genome shotgun (WGS) entry which is preliminary data.</text>
</comment>
<protein>
    <submittedName>
        <fullName evidence="2">Uncharacterized protein</fullName>
    </submittedName>
</protein>
<gene>
    <name evidence="2" type="ORF">ASU31_08310</name>
</gene>
<evidence type="ECO:0000256" key="1">
    <source>
        <dbReference type="SAM" id="Phobius"/>
    </source>
</evidence>
<dbReference type="AlphaFoldDB" id="A0A0T5VTE1"/>
<dbReference type="STRING" id="687842.ASU31_08310"/>
<feature type="transmembrane region" description="Helical" evidence="1">
    <location>
        <begin position="12"/>
        <end position="33"/>
    </location>
</feature>
<dbReference type="OrthoDB" id="796629at2"/>
<keyword evidence="1" id="KW-0812">Transmembrane</keyword>
<dbReference type="RefSeq" id="WP_057931885.1">
    <property type="nucleotide sequence ID" value="NZ_LMZQ01000004.1"/>
</dbReference>
<proteinExistence type="predicted"/>